<feature type="signal peptide" evidence="2">
    <location>
        <begin position="1"/>
        <end position="26"/>
    </location>
</feature>
<dbReference type="InterPro" id="IPR005064">
    <property type="entry name" value="BUG"/>
</dbReference>
<keyword evidence="3" id="KW-0675">Receptor</keyword>
<gene>
    <name evidence="3" type="ORF">J2739_004620</name>
</gene>
<dbReference type="PIRSF" id="PIRSF017082">
    <property type="entry name" value="YflP"/>
    <property type="match status" value="1"/>
</dbReference>
<sequence>MTNTRINRRTLLLGSMLLGTGVSALANTGNWPARPIRLVVAGSAGAGGDTFARLIADPLSRVLKQPVVVDPKAGANGLIACDAVAKAAGDGYTLLFAPSSAILINPVIHPKLPYDAEKDLVPITQVGAAGILLVANPSTGFKNLADMVAYAKAHPGKLAYGSWGTGSSGHLAMEGIKAHYGLEMPHAPYKTLVNEVTDLIANNISVGFTDIQSPIQHMRAGRLVGLGQTGSQRWPATRDLPTLSEQGYKFEADGWYGVFAPAGTPTEIIDRLNEEINRLQKSDAVRQKIEGQNMIVPPGRSAKEFAASIQRDAAIWQGLAKTTDLKDK</sequence>
<dbReference type="Gene3D" id="3.40.190.10">
    <property type="entry name" value="Periplasmic binding protein-like II"/>
    <property type="match status" value="1"/>
</dbReference>
<dbReference type="CDD" id="cd07012">
    <property type="entry name" value="PBP2_Bug_TTT"/>
    <property type="match status" value="1"/>
</dbReference>
<protein>
    <submittedName>
        <fullName evidence="3">Tripartite-type tricarboxylate transporter receptor subunit TctC</fullName>
    </submittedName>
</protein>
<dbReference type="PANTHER" id="PTHR42928">
    <property type="entry name" value="TRICARBOXYLATE-BINDING PROTEIN"/>
    <property type="match status" value="1"/>
</dbReference>
<comment type="caution">
    <text evidence="3">The sequence shown here is derived from an EMBL/GenBank/DDBJ whole genome shotgun (WGS) entry which is preliminary data.</text>
</comment>
<organism evidence="3 4">
    <name type="scientific">Variovorax soli</name>
    <dbReference type="NCBI Taxonomy" id="376815"/>
    <lineage>
        <taxon>Bacteria</taxon>
        <taxon>Pseudomonadati</taxon>
        <taxon>Pseudomonadota</taxon>
        <taxon>Betaproteobacteria</taxon>
        <taxon>Burkholderiales</taxon>
        <taxon>Comamonadaceae</taxon>
        <taxon>Variovorax</taxon>
    </lineage>
</organism>
<dbReference type="SUPFAM" id="SSF53850">
    <property type="entry name" value="Periplasmic binding protein-like II"/>
    <property type="match status" value="1"/>
</dbReference>
<evidence type="ECO:0000313" key="3">
    <source>
        <dbReference type="EMBL" id="MDR6538827.1"/>
    </source>
</evidence>
<name>A0ABU1NK56_9BURK</name>
<dbReference type="EMBL" id="JAVDRF010000012">
    <property type="protein sequence ID" value="MDR6538827.1"/>
    <property type="molecule type" value="Genomic_DNA"/>
</dbReference>
<dbReference type="PANTHER" id="PTHR42928:SF5">
    <property type="entry name" value="BLR1237 PROTEIN"/>
    <property type="match status" value="1"/>
</dbReference>
<evidence type="ECO:0000256" key="2">
    <source>
        <dbReference type="SAM" id="SignalP"/>
    </source>
</evidence>
<dbReference type="Pfam" id="PF03401">
    <property type="entry name" value="TctC"/>
    <property type="match status" value="1"/>
</dbReference>
<reference evidence="3 4" key="1">
    <citation type="submission" date="2023-07" db="EMBL/GenBank/DDBJ databases">
        <title>Sorghum-associated microbial communities from plants grown in Nebraska, USA.</title>
        <authorList>
            <person name="Schachtman D."/>
        </authorList>
    </citation>
    <scope>NUCLEOTIDE SEQUENCE [LARGE SCALE GENOMIC DNA]</scope>
    <source>
        <strain evidence="3 4">DS1781</strain>
    </source>
</reference>
<dbReference type="InterPro" id="IPR042100">
    <property type="entry name" value="Bug_dom1"/>
</dbReference>
<evidence type="ECO:0000313" key="4">
    <source>
        <dbReference type="Proteomes" id="UP001184230"/>
    </source>
</evidence>
<accession>A0ABU1NK56</accession>
<dbReference type="Gene3D" id="3.40.190.150">
    <property type="entry name" value="Bordetella uptake gene, domain 1"/>
    <property type="match status" value="1"/>
</dbReference>
<feature type="chain" id="PRO_5046589152" evidence="2">
    <location>
        <begin position="27"/>
        <end position="328"/>
    </location>
</feature>
<comment type="similarity">
    <text evidence="1">Belongs to the UPF0065 (bug) family.</text>
</comment>
<dbReference type="Proteomes" id="UP001184230">
    <property type="component" value="Unassembled WGS sequence"/>
</dbReference>
<dbReference type="RefSeq" id="WP_309905982.1">
    <property type="nucleotide sequence ID" value="NZ_JAVDRF010000012.1"/>
</dbReference>
<evidence type="ECO:0000256" key="1">
    <source>
        <dbReference type="ARBA" id="ARBA00006987"/>
    </source>
</evidence>
<keyword evidence="2" id="KW-0732">Signal</keyword>
<proteinExistence type="inferred from homology"/>
<keyword evidence="4" id="KW-1185">Reference proteome</keyword>